<sequence length="168" mass="19109">MTVASFITNKILNTNNHNHSPPYDDPWTIEINNLAERIKNDARDKLDKQSISRGMKLVLIAVDEYEQGNESIALDIYLTGVDKIMMALPNQTDTKMAIKEKLLILKERIDKDKFGLLSSRDPINKVMSSTDKDPIIQFKQLGQSVVSGSVRLAVFIKRSPIPEQKRRE</sequence>
<gene>
    <name evidence="1" type="ORF">G6F51_011650</name>
</gene>
<dbReference type="EMBL" id="JAANIT010002889">
    <property type="protein sequence ID" value="KAG1535235.1"/>
    <property type="molecule type" value="Genomic_DNA"/>
</dbReference>
<proteinExistence type="predicted"/>
<protein>
    <submittedName>
        <fullName evidence="1">Uncharacterized protein</fullName>
    </submittedName>
</protein>
<evidence type="ECO:0000313" key="2">
    <source>
        <dbReference type="Proteomes" id="UP000717996"/>
    </source>
</evidence>
<reference evidence="1" key="1">
    <citation type="journal article" date="2020" name="Microb. Genom.">
        <title>Genetic diversity of clinical and environmental Mucorales isolates obtained from an investigation of mucormycosis cases among solid organ transplant recipients.</title>
        <authorList>
            <person name="Nguyen M.H."/>
            <person name="Kaul D."/>
            <person name="Muto C."/>
            <person name="Cheng S.J."/>
            <person name="Richter R.A."/>
            <person name="Bruno V.M."/>
            <person name="Liu G."/>
            <person name="Beyhan S."/>
            <person name="Sundermann A.J."/>
            <person name="Mounaud S."/>
            <person name="Pasculle A.W."/>
            <person name="Nierman W.C."/>
            <person name="Driscoll E."/>
            <person name="Cumbie R."/>
            <person name="Clancy C.J."/>
            <person name="Dupont C.L."/>
        </authorList>
    </citation>
    <scope>NUCLEOTIDE SEQUENCE</scope>
    <source>
        <strain evidence="1">GL16</strain>
    </source>
</reference>
<dbReference type="AlphaFoldDB" id="A0A9P6XYJ7"/>
<dbReference type="SUPFAM" id="SSF116846">
    <property type="entry name" value="MIT domain"/>
    <property type="match status" value="1"/>
</dbReference>
<dbReference type="Gene3D" id="1.20.58.80">
    <property type="entry name" value="Phosphotransferase system, lactose/cellobiose-type IIA subunit"/>
    <property type="match status" value="1"/>
</dbReference>
<accession>A0A9P6XYJ7</accession>
<dbReference type="OrthoDB" id="2414723at2759"/>
<dbReference type="InterPro" id="IPR036181">
    <property type="entry name" value="MIT_dom_sf"/>
</dbReference>
<evidence type="ECO:0000313" key="1">
    <source>
        <dbReference type="EMBL" id="KAG1535235.1"/>
    </source>
</evidence>
<organism evidence="1 2">
    <name type="scientific">Rhizopus oryzae</name>
    <name type="common">Mucormycosis agent</name>
    <name type="synonym">Rhizopus arrhizus var. delemar</name>
    <dbReference type="NCBI Taxonomy" id="64495"/>
    <lineage>
        <taxon>Eukaryota</taxon>
        <taxon>Fungi</taxon>
        <taxon>Fungi incertae sedis</taxon>
        <taxon>Mucoromycota</taxon>
        <taxon>Mucoromycotina</taxon>
        <taxon>Mucoromycetes</taxon>
        <taxon>Mucorales</taxon>
        <taxon>Mucorineae</taxon>
        <taxon>Rhizopodaceae</taxon>
        <taxon>Rhizopus</taxon>
    </lineage>
</organism>
<dbReference type="Proteomes" id="UP000717996">
    <property type="component" value="Unassembled WGS sequence"/>
</dbReference>
<comment type="caution">
    <text evidence="1">The sequence shown here is derived from an EMBL/GenBank/DDBJ whole genome shotgun (WGS) entry which is preliminary data.</text>
</comment>
<name>A0A9P6XYJ7_RHIOR</name>